<dbReference type="InterPro" id="IPR029044">
    <property type="entry name" value="Nucleotide-diphossugar_trans"/>
</dbReference>
<evidence type="ECO:0000313" key="2">
    <source>
        <dbReference type="EMBL" id="SQF42052.1"/>
    </source>
</evidence>
<dbReference type="Pfam" id="PF00535">
    <property type="entry name" value="Glycos_transf_2"/>
    <property type="match status" value="1"/>
</dbReference>
<evidence type="ECO:0000313" key="3">
    <source>
        <dbReference type="Proteomes" id="UP000248954"/>
    </source>
</evidence>
<reference evidence="2 3" key="1">
    <citation type="submission" date="2018-06" db="EMBL/GenBank/DDBJ databases">
        <authorList>
            <consortium name="Pathogen Informatics"/>
            <person name="Doyle S."/>
        </authorList>
    </citation>
    <scope>NUCLEOTIDE SEQUENCE [LARGE SCALE GENOMIC DNA]</scope>
    <source>
        <strain evidence="2 3">NCTC8738</strain>
    </source>
</reference>
<proteinExistence type="predicted"/>
<name>A0AB38G4N2_9STRE</name>
<sequence>MIAVIIVIYNENIADIVKKMSNFDYYDYLVIVDNSDCIDYIEMNNKYKSDKKIIYLSKKNNLGLSKAYNFALDYIDREIGFNDNLWIMISDDDTEFSNSYLNNVKNTIQNIDSKIISGIIKDQDGNYLSPTKRYKNIFKTEYVKNCGKYSNIDLINSGCVIKSTIFNSLRYDEDLFLDMVDYKFMYDLSKNYFDDIEIVGGKIIQNFSGTQKSSLRAKKNRFNMYKKDYITYANKTGINKLIARIFLIKKYVFIYIKQFLVKK</sequence>
<feature type="domain" description="Glycosyltransferase 2-like" evidence="1">
    <location>
        <begin position="4"/>
        <end position="167"/>
    </location>
</feature>
<dbReference type="RefSeq" id="WP_111698517.1">
    <property type="nucleotide sequence ID" value="NZ_CP066277.1"/>
</dbReference>
<evidence type="ECO:0000259" key="1">
    <source>
        <dbReference type="Pfam" id="PF00535"/>
    </source>
</evidence>
<dbReference type="EMBL" id="LS483348">
    <property type="protein sequence ID" value="SQF42052.1"/>
    <property type="molecule type" value="Genomic_DNA"/>
</dbReference>
<organism evidence="2 3">
    <name type="scientific">Streptococcus lutetiensis</name>
    <dbReference type="NCBI Taxonomy" id="150055"/>
    <lineage>
        <taxon>Bacteria</taxon>
        <taxon>Bacillati</taxon>
        <taxon>Bacillota</taxon>
        <taxon>Bacilli</taxon>
        <taxon>Lactobacillales</taxon>
        <taxon>Streptococcaceae</taxon>
        <taxon>Streptococcus</taxon>
    </lineage>
</organism>
<dbReference type="InterPro" id="IPR001173">
    <property type="entry name" value="Glyco_trans_2-like"/>
</dbReference>
<protein>
    <submittedName>
        <fullName evidence="2">Rhamnosyltransferase</fullName>
    </submittedName>
</protein>
<accession>A0AB38G4N2</accession>
<dbReference type="AlphaFoldDB" id="A0AB38G4N2"/>
<gene>
    <name evidence="2" type="ORF">NCTC8738_00830</name>
</gene>
<dbReference type="Proteomes" id="UP000248954">
    <property type="component" value="Chromosome 1"/>
</dbReference>
<dbReference type="Gene3D" id="3.90.550.10">
    <property type="entry name" value="Spore Coat Polysaccharide Biosynthesis Protein SpsA, Chain A"/>
    <property type="match status" value="1"/>
</dbReference>
<dbReference type="SUPFAM" id="SSF53448">
    <property type="entry name" value="Nucleotide-diphospho-sugar transferases"/>
    <property type="match status" value="1"/>
</dbReference>